<organism evidence="1">
    <name type="scientific">Anguilla anguilla</name>
    <name type="common">European freshwater eel</name>
    <name type="synonym">Muraena anguilla</name>
    <dbReference type="NCBI Taxonomy" id="7936"/>
    <lineage>
        <taxon>Eukaryota</taxon>
        <taxon>Metazoa</taxon>
        <taxon>Chordata</taxon>
        <taxon>Craniata</taxon>
        <taxon>Vertebrata</taxon>
        <taxon>Euteleostomi</taxon>
        <taxon>Actinopterygii</taxon>
        <taxon>Neopterygii</taxon>
        <taxon>Teleostei</taxon>
        <taxon>Anguilliformes</taxon>
        <taxon>Anguillidae</taxon>
        <taxon>Anguilla</taxon>
    </lineage>
</organism>
<reference evidence="1" key="1">
    <citation type="submission" date="2014-11" db="EMBL/GenBank/DDBJ databases">
        <authorList>
            <person name="Amaro Gonzalez C."/>
        </authorList>
    </citation>
    <scope>NUCLEOTIDE SEQUENCE</scope>
</reference>
<sequence length="14" mass="1612">MSLCFYSTQGTFKV</sequence>
<protein>
    <submittedName>
        <fullName evidence="1">Uncharacterized protein</fullName>
    </submittedName>
</protein>
<proteinExistence type="predicted"/>
<accession>A0A0E9U713</accession>
<reference evidence="1" key="2">
    <citation type="journal article" date="2015" name="Fish Shellfish Immunol.">
        <title>Early steps in the European eel (Anguilla anguilla)-Vibrio vulnificus interaction in the gills: Role of the RtxA13 toxin.</title>
        <authorList>
            <person name="Callol A."/>
            <person name="Pajuelo D."/>
            <person name="Ebbesson L."/>
            <person name="Teles M."/>
            <person name="MacKenzie S."/>
            <person name="Amaro C."/>
        </authorList>
    </citation>
    <scope>NUCLEOTIDE SEQUENCE</scope>
</reference>
<name>A0A0E9U713_ANGAN</name>
<dbReference type="EMBL" id="GBXM01047854">
    <property type="protein sequence ID" value="JAH60723.1"/>
    <property type="molecule type" value="Transcribed_RNA"/>
</dbReference>
<evidence type="ECO:0000313" key="1">
    <source>
        <dbReference type="EMBL" id="JAH60723.1"/>
    </source>
</evidence>